<dbReference type="RefSeq" id="WP_062830699.1">
    <property type="nucleotide sequence ID" value="NZ_BCSX01000040.1"/>
</dbReference>
<evidence type="ECO:0000259" key="4">
    <source>
        <dbReference type="Pfam" id="PF17853"/>
    </source>
</evidence>
<dbReference type="Gene3D" id="1.10.10.2840">
    <property type="entry name" value="PucR C-terminal helix-turn-helix domain"/>
    <property type="match status" value="1"/>
</dbReference>
<dbReference type="EMBL" id="BCSX01000040">
    <property type="protein sequence ID" value="GAS90601.1"/>
    <property type="molecule type" value="Genomic_DNA"/>
</dbReference>
<comment type="similarity">
    <text evidence="1">Belongs to the CdaR family.</text>
</comment>
<dbReference type="Pfam" id="PF07905">
    <property type="entry name" value="PucR"/>
    <property type="match status" value="1"/>
</dbReference>
<reference evidence="6" key="1">
    <citation type="journal article" date="2016" name="Genome Announc.">
        <title>Draft Genome Sequences of Five Rapidly Growing Mycobacterium Species, M. thermoresistibile, M. fortuitum subsp. acetamidolyticum, M. canariasense, M. brisbanense, and M. novocastrense.</title>
        <authorList>
            <person name="Katahira K."/>
            <person name="Ogura Y."/>
            <person name="Gotoh Y."/>
            <person name="Hayashi T."/>
        </authorList>
    </citation>
    <scope>NUCLEOTIDE SEQUENCE [LARGE SCALE GENOMIC DNA]</scope>
    <source>
        <strain evidence="6">JCM15654</strain>
    </source>
</reference>
<protein>
    <submittedName>
        <fullName evidence="5">Regulatory protein</fullName>
    </submittedName>
</protein>
<dbReference type="Pfam" id="PF13556">
    <property type="entry name" value="HTH_30"/>
    <property type="match status" value="1"/>
</dbReference>
<name>A0A100W2X1_9MYCO</name>
<dbReference type="Pfam" id="PF17853">
    <property type="entry name" value="GGDEF_2"/>
    <property type="match status" value="1"/>
</dbReference>
<feature type="domain" description="CdaR GGDEF-like" evidence="4">
    <location>
        <begin position="291"/>
        <end position="394"/>
    </location>
</feature>
<evidence type="ECO:0000259" key="2">
    <source>
        <dbReference type="Pfam" id="PF07905"/>
    </source>
</evidence>
<dbReference type="InterPro" id="IPR051448">
    <property type="entry name" value="CdaR-like_regulators"/>
</dbReference>
<feature type="domain" description="PucR C-terminal helix-turn-helix" evidence="3">
    <location>
        <begin position="445"/>
        <end position="503"/>
    </location>
</feature>
<evidence type="ECO:0000313" key="6">
    <source>
        <dbReference type="Proteomes" id="UP000069620"/>
    </source>
</evidence>
<feature type="domain" description="Purine catabolism PurC-like" evidence="2">
    <location>
        <begin position="16"/>
        <end position="125"/>
    </location>
</feature>
<reference evidence="6" key="2">
    <citation type="submission" date="2016-02" db="EMBL/GenBank/DDBJ databases">
        <title>Draft genome sequence of five rapidly growing Mycobacterium species.</title>
        <authorList>
            <person name="Katahira K."/>
            <person name="Gotou Y."/>
            <person name="Iida K."/>
            <person name="Ogura Y."/>
            <person name="Hayashi T."/>
        </authorList>
    </citation>
    <scope>NUCLEOTIDE SEQUENCE [LARGE SCALE GENOMIC DNA]</scope>
    <source>
        <strain evidence="6">JCM15654</strain>
    </source>
</reference>
<gene>
    <name evidence="5" type="ORF">RMCB_4697</name>
</gene>
<dbReference type="InterPro" id="IPR042070">
    <property type="entry name" value="PucR_C-HTH_sf"/>
</dbReference>
<dbReference type="Proteomes" id="UP000069620">
    <property type="component" value="Unassembled WGS sequence"/>
</dbReference>
<dbReference type="InterPro" id="IPR012914">
    <property type="entry name" value="PucR_dom"/>
</dbReference>
<proteinExistence type="inferred from homology"/>
<dbReference type="PANTHER" id="PTHR33744">
    <property type="entry name" value="CARBOHYDRATE DIACID REGULATOR"/>
    <property type="match status" value="1"/>
</dbReference>
<evidence type="ECO:0000313" key="5">
    <source>
        <dbReference type="EMBL" id="GAS90601.1"/>
    </source>
</evidence>
<dbReference type="InterPro" id="IPR025736">
    <property type="entry name" value="PucR_C-HTH_dom"/>
</dbReference>
<accession>A0A100W2X1</accession>
<evidence type="ECO:0000259" key="3">
    <source>
        <dbReference type="Pfam" id="PF13556"/>
    </source>
</evidence>
<dbReference type="InterPro" id="IPR041522">
    <property type="entry name" value="CdaR_GGDEF"/>
</dbReference>
<dbReference type="STRING" id="146020.RMCB_4697"/>
<dbReference type="PANTHER" id="PTHR33744:SF7">
    <property type="entry name" value="PUCR FAMILY TRANSCRIPTIONAL REGULATOR"/>
    <property type="match status" value="1"/>
</dbReference>
<evidence type="ECO:0000256" key="1">
    <source>
        <dbReference type="ARBA" id="ARBA00006754"/>
    </source>
</evidence>
<keyword evidence="6" id="KW-1185">Reference proteome</keyword>
<dbReference type="OrthoDB" id="8450798at2"/>
<dbReference type="AlphaFoldDB" id="A0A100W2X1"/>
<sequence length="518" mass="55602">MAMTVRRLIGVNDLALSLVAGRDGIDRVITWAHAIELTDPSPWLSGGELVMTTGLHLPESADEQRNYVRRIVESGSAALAFDTGVRFRRVPDAVCAAADEYGIPVLAVSPSTPFIAISRAVIDEITADQVRLVQKVVQGQENLARVTMRGGIPALVDTLASALDCAVCVMDRSRVVLAEAGVDTVGVVERVQEQLDKDQKRRRGVSRVVVDDRGSLTIQQIPGADEKQGYLAVSSADPLDAGERLLVGHALALLSIELAKPARVIDAEQRLRTGVTQALLDSSLEVDPALLRYFGFAPDDSVVVAVFTDIGPALPAEHQLAAALDPQPYLMSGVRNGEGLAVVVHADGAGAELDRVYHRARAGLRRAINGGLGEPAPIANAGLSLQQALSAVRVAEANGHRLVGFDELGTFSLLLSTQPDTVLRSIANRWLGALEDYDAETGAKLVESLESFLHHNGHWEAAAAELGVHRHTLRGRMVRVAELTGRDLDSAHTRSEMWIALKARELLAQDVPKRPPRP</sequence>
<organism evidence="5 6">
    <name type="scientific">Mycolicibacterium brisbanense</name>
    <dbReference type="NCBI Taxonomy" id="146020"/>
    <lineage>
        <taxon>Bacteria</taxon>
        <taxon>Bacillati</taxon>
        <taxon>Actinomycetota</taxon>
        <taxon>Actinomycetes</taxon>
        <taxon>Mycobacteriales</taxon>
        <taxon>Mycobacteriaceae</taxon>
        <taxon>Mycolicibacterium</taxon>
    </lineage>
</organism>
<comment type="caution">
    <text evidence="5">The sequence shown here is derived from an EMBL/GenBank/DDBJ whole genome shotgun (WGS) entry which is preliminary data.</text>
</comment>